<keyword evidence="1" id="KW-0812">Transmembrane</keyword>
<name>A0A1I5Z2K5_9BACI</name>
<proteinExistence type="predicted"/>
<dbReference type="EMBL" id="FOXX01000003">
    <property type="protein sequence ID" value="SFQ50337.1"/>
    <property type="molecule type" value="Genomic_DNA"/>
</dbReference>
<keyword evidence="1" id="KW-0472">Membrane</keyword>
<evidence type="ECO:0000313" key="2">
    <source>
        <dbReference type="EMBL" id="SFQ50337.1"/>
    </source>
</evidence>
<organism evidence="2 3">
    <name type="scientific">Priestia endophytica DSM 13796</name>
    <dbReference type="NCBI Taxonomy" id="1121089"/>
    <lineage>
        <taxon>Bacteria</taxon>
        <taxon>Bacillati</taxon>
        <taxon>Bacillota</taxon>
        <taxon>Bacilli</taxon>
        <taxon>Bacillales</taxon>
        <taxon>Bacillaceae</taxon>
        <taxon>Priestia</taxon>
    </lineage>
</organism>
<accession>A0A1I5Z2K5</accession>
<feature type="transmembrane region" description="Helical" evidence="1">
    <location>
        <begin position="117"/>
        <end position="143"/>
    </location>
</feature>
<evidence type="ECO:0000256" key="1">
    <source>
        <dbReference type="SAM" id="Phobius"/>
    </source>
</evidence>
<keyword evidence="3" id="KW-1185">Reference proteome</keyword>
<evidence type="ECO:0008006" key="4">
    <source>
        <dbReference type="Google" id="ProtNLM"/>
    </source>
</evidence>
<reference evidence="2 3" key="1">
    <citation type="submission" date="2016-10" db="EMBL/GenBank/DDBJ databases">
        <authorList>
            <person name="Varghese N."/>
            <person name="Submissions S."/>
        </authorList>
    </citation>
    <scope>NUCLEOTIDE SEQUENCE [LARGE SCALE GENOMIC DNA]</scope>
    <source>
        <strain evidence="2 3">DSM 13796</strain>
    </source>
</reference>
<feature type="transmembrane region" description="Helical" evidence="1">
    <location>
        <begin position="197"/>
        <end position="221"/>
    </location>
</feature>
<protein>
    <recommendedName>
        <fullName evidence="4">Yip1 domain-containing protein</fullName>
    </recommendedName>
</protein>
<comment type="caution">
    <text evidence="2">The sequence shown here is derived from an EMBL/GenBank/DDBJ whole genome shotgun (WGS) entry which is preliminary data.</text>
</comment>
<feature type="transmembrane region" description="Helical" evidence="1">
    <location>
        <begin position="25"/>
        <end position="58"/>
    </location>
</feature>
<dbReference type="Proteomes" id="UP000182762">
    <property type="component" value="Unassembled WGS sequence"/>
</dbReference>
<gene>
    <name evidence="2" type="ORF">SAMN02745910_01735</name>
</gene>
<dbReference type="GeneID" id="93710427"/>
<dbReference type="RefSeq" id="WP_061805063.1">
    <property type="nucleotide sequence ID" value="NZ_FOXX01000003.1"/>
</dbReference>
<feature type="transmembrane region" description="Helical" evidence="1">
    <location>
        <begin position="70"/>
        <end position="96"/>
    </location>
</feature>
<keyword evidence="1" id="KW-1133">Transmembrane helix</keyword>
<feature type="transmembrane region" description="Helical" evidence="1">
    <location>
        <begin position="163"/>
        <end position="185"/>
    </location>
</feature>
<sequence>MKNYWYLFYRPSAFWEQNKVIKSKWAIFLLLLNAGFTSVGFYGVVLTLALGFFLYGFMMLGDVSETSLLFIPLSFLVLFLISWLIAFIISYVLGFSTKTVSKWIGGKSHMLQDHRKAYLFSMLTYLPSNIALLIVAVLSTILFLQNPEQVYVERDFTFLPVLIGIWIILHIVASIRSIFVWCISIGRAEEMSAWKGFLAIIVTIIGLWIILMSVILILSIASVPFSS</sequence>
<evidence type="ECO:0000313" key="3">
    <source>
        <dbReference type="Proteomes" id="UP000182762"/>
    </source>
</evidence>